<protein>
    <submittedName>
        <fullName evidence="3">FlgN protein</fullName>
    </submittedName>
</protein>
<feature type="coiled-coil region" evidence="2">
    <location>
        <begin position="89"/>
        <end position="126"/>
    </location>
</feature>
<dbReference type="GO" id="GO:0044780">
    <property type="term" value="P:bacterial-type flagellum assembly"/>
    <property type="evidence" value="ECO:0007669"/>
    <property type="project" value="InterPro"/>
</dbReference>
<reference evidence="3 4" key="1">
    <citation type="submission" date="2019-03" db="EMBL/GenBank/DDBJ databases">
        <title>Genomic Encyclopedia of Type Strains, Phase IV (KMG-IV): sequencing the most valuable type-strain genomes for metagenomic binning, comparative biology and taxonomic classification.</title>
        <authorList>
            <person name="Goeker M."/>
        </authorList>
    </citation>
    <scope>NUCLEOTIDE SEQUENCE [LARGE SCALE GENOMIC DNA]</scope>
    <source>
        <strain evidence="3 4">DSM 24629</strain>
    </source>
</reference>
<dbReference type="OrthoDB" id="2049621at2"/>
<keyword evidence="1" id="KW-1005">Bacterial flagellum biogenesis</keyword>
<dbReference type="Proteomes" id="UP000294902">
    <property type="component" value="Unassembled WGS sequence"/>
</dbReference>
<dbReference type="EMBL" id="SMAL01000007">
    <property type="protein sequence ID" value="TCT14013.1"/>
    <property type="molecule type" value="Genomic_DNA"/>
</dbReference>
<organism evidence="3 4">
    <name type="scientific">Natranaerovirga pectinivora</name>
    <dbReference type="NCBI Taxonomy" id="682400"/>
    <lineage>
        <taxon>Bacteria</taxon>
        <taxon>Bacillati</taxon>
        <taxon>Bacillota</taxon>
        <taxon>Clostridia</taxon>
        <taxon>Lachnospirales</taxon>
        <taxon>Natranaerovirgaceae</taxon>
        <taxon>Natranaerovirga</taxon>
    </lineage>
</organism>
<proteinExistence type="predicted"/>
<keyword evidence="2" id="KW-0175">Coiled coil</keyword>
<evidence type="ECO:0000256" key="1">
    <source>
        <dbReference type="ARBA" id="ARBA00022795"/>
    </source>
</evidence>
<evidence type="ECO:0000256" key="2">
    <source>
        <dbReference type="SAM" id="Coils"/>
    </source>
</evidence>
<dbReference type="Pfam" id="PF05130">
    <property type="entry name" value="FlgN"/>
    <property type="match status" value="1"/>
</dbReference>
<keyword evidence="4" id="KW-1185">Reference proteome</keyword>
<evidence type="ECO:0000313" key="4">
    <source>
        <dbReference type="Proteomes" id="UP000294902"/>
    </source>
</evidence>
<sequence length="170" mass="19286">MASLIEELINTLSEELDSYNQILEVTNAKTDIIIRGDVSALQEITEKEQNIAGRLARLEKKRESHIEDISLVININSKELSLTKLVELLKGQEKERKELMDINNQLKETIEELQNRSEQNKALINQSLDLIDFTINAIRTSRVAPQTAGYENKGKAFEGNTNNAMFDAKQ</sequence>
<feature type="coiled-coil region" evidence="2">
    <location>
        <begin position="9"/>
        <end position="61"/>
    </location>
</feature>
<gene>
    <name evidence="3" type="ORF">EDC18_10782</name>
</gene>
<dbReference type="InterPro" id="IPR007809">
    <property type="entry name" value="FlgN-like"/>
</dbReference>
<dbReference type="InterPro" id="IPR036679">
    <property type="entry name" value="FlgN-like_sf"/>
</dbReference>
<accession>A0A4R3MJ23</accession>
<dbReference type="SUPFAM" id="SSF140566">
    <property type="entry name" value="FlgN-like"/>
    <property type="match status" value="1"/>
</dbReference>
<dbReference type="AlphaFoldDB" id="A0A4R3MJ23"/>
<dbReference type="Gene3D" id="1.20.58.300">
    <property type="entry name" value="FlgN-like"/>
    <property type="match status" value="1"/>
</dbReference>
<comment type="caution">
    <text evidence="3">The sequence shown here is derived from an EMBL/GenBank/DDBJ whole genome shotgun (WGS) entry which is preliminary data.</text>
</comment>
<dbReference type="RefSeq" id="WP_132252905.1">
    <property type="nucleotide sequence ID" value="NZ_SMAL01000007.1"/>
</dbReference>
<name>A0A4R3MJ23_9FIRM</name>
<evidence type="ECO:0000313" key="3">
    <source>
        <dbReference type="EMBL" id="TCT14013.1"/>
    </source>
</evidence>